<proteinExistence type="predicted"/>
<dbReference type="AlphaFoldDB" id="A0A1J8Q4E0"/>
<accession>A0A1J8Q4E0</accession>
<dbReference type="EMBL" id="LVVM01003460">
    <property type="protein sequence ID" value="OJA14827.1"/>
    <property type="molecule type" value="Genomic_DNA"/>
</dbReference>
<evidence type="ECO:0000313" key="2">
    <source>
        <dbReference type="Proteomes" id="UP000183567"/>
    </source>
</evidence>
<evidence type="ECO:0000313" key="1">
    <source>
        <dbReference type="EMBL" id="OJA14827.1"/>
    </source>
</evidence>
<comment type="caution">
    <text evidence="1">The sequence shown here is derived from an EMBL/GenBank/DDBJ whole genome shotgun (WGS) entry which is preliminary data.</text>
</comment>
<dbReference type="InterPro" id="IPR009057">
    <property type="entry name" value="Homeodomain-like_sf"/>
</dbReference>
<dbReference type="OrthoDB" id="3255572at2759"/>
<organism evidence="1 2">
    <name type="scientific">Rhizopogon vesiculosus</name>
    <dbReference type="NCBI Taxonomy" id="180088"/>
    <lineage>
        <taxon>Eukaryota</taxon>
        <taxon>Fungi</taxon>
        <taxon>Dikarya</taxon>
        <taxon>Basidiomycota</taxon>
        <taxon>Agaricomycotina</taxon>
        <taxon>Agaricomycetes</taxon>
        <taxon>Agaricomycetidae</taxon>
        <taxon>Boletales</taxon>
        <taxon>Suillineae</taxon>
        <taxon>Rhizopogonaceae</taxon>
        <taxon>Rhizopogon</taxon>
    </lineage>
</organism>
<keyword evidence="2" id="KW-1185">Reference proteome</keyword>
<dbReference type="STRING" id="180088.A0A1J8Q4E0"/>
<dbReference type="Proteomes" id="UP000183567">
    <property type="component" value="Unassembled WGS sequence"/>
</dbReference>
<name>A0A1J8Q4E0_9AGAM</name>
<reference evidence="1 2" key="1">
    <citation type="submission" date="2016-03" db="EMBL/GenBank/DDBJ databases">
        <title>Comparative genomics of the ectomycorrhizal sister species Rhizopogon vinicolor and Rhizopogon vesiculosus (Basidiomycota: Boletales) reveals a divergence of the mating type B locus.</title>
        <authorList>
            <person name="Mujic A.B."/>
            <person name="Kuo A."/>
            <person name="Tritt A."/>
            <person name="Lipzen A."/>
            <person name="Chen C."/>
            <person name="Johnson J."/>
            <person name="Sharma A."/>
            <person name="Barry K."/>
            <person name="Grigoriev I.V."/>
            <person name="Spatafora J.W."/>
        </authorList>
    </citation>
    <scope>NUCLEOTIDE SEQUENCE [LARGE SCALE GENOMIC DNA]</scope>
    <source>
        <strain evidence="1 2">AM-OR11-056</strain>
    </source>
</reference>
<sequence length="78" mass="9032">MGNRKISSDLKECALRLWNTGWDIEDIQNALGVSRASIYRWETVFAEFGTHFNPYTFSKPQGSWPNAQVTPVSNFHRR</sequence>
<protein>
    <submittedName>
        <fullName evidence="1">Uncharacterized protein</fullName>
    </submittedName>
</protein>
<dbReference type="SUPFAM" id="SSF46689">
    <property type="entry name" value="Homeodomain-like"/>
    <property type="match status" value="1"/>
</dbReference>
<gene>
    <name evidence="1" type="ORF">AZE42_13795</name>
</gene>